<keyword evidence="2" id="KW-1185">Reference proteome</keyword>
<evidence type="ECO:0000313" key="1">
    <source>
        <dbReference type="EMBL" id="POM60201.1"/>
    </source>
</evidence>
<dbReference type="AlphaFoldDB" id="A0A2P4X3R8"/>
<proteinExistence type="predicted"/>
<comment type="caution">
    <text evidence="1">The sequence shown here is derived from an EMBL/GenBank/DDBJ whole genome shotgun (WGS) entry which is preliminary data.</text>
</comment>
<protein>
    <submittedName>
        <fullName evidence="1">Uncharacterized protein</fullName>
    </submittedName>
</protein>
<reference evidence="1 2" key="1">
    <citation type="journal article" date="2017" name="Genome Biol. Evol.">
        <title>Phytophthora megakarya and P. palmivora, closely related causal agents of cacao black pod rot, underwent increases in genome sizes and gene numbers by different mechanisms.</title>
        <authorList>
            <person name="Ali S.S."/>
            <person name="Shao J."/>
            <person name="Lary D.J."/>
            <person name="Kronmiller B."/>
            <person name="Shen D."/>
            <person name="Strem M.D."/>
            <person name="Amoako-Attah I."/>
            <person name="Akrofi A.Y."/>
            <person name="Begoude B.A."/>
            <person name="Ten Hoopen G.M."/>
            <person name="Coulibaly K."/>
            <person name="Kebe B.I."/>
            <person name="Melnick R.L."/>
            <person name="Guiltinan M.J."/>
            <person name="Tyler B.M."/>
            <person name="Meinhardt L.W."/>
            <person name="Bailey B.A."/>
        </authorList>
    </citation>
    <scope>NUCLEOTIDE SEQUENCE [LARGE SCALE GENOMIC DNA]</scope>
    <source>
        <strain evidence="2">sbr112.9</strain>
    </source>
</reference>
<gene>
    <name evidence="1" type="ORF">PHPALM_30967</name>
</gene>
<name>A0A2P4X3R8_9STRA</name>
<accession>A0A2P4X3R8</accession>
<evidence type="ECO:0000313" key="2">
    <source>
        <dbReference type="Proteomes" id="UP000237271"/>
    </source>
</evidence>
<dbReference type="EMBL" id="NCKW01016918">
    <property type="protein sequence ID" value="POM60201.1"/>
    <property type="molecule type" value="Genomic_DNA"/>
</dbReference>
<organism evidence="1 2">
    <name type="scientific">Phytophthora palmivora</name>
    <dbReference type="NCBI Taxonomy" id="4796"/>
    <lineage>
        <taxon>Eukaryota</taxon>
        <taxon>Sar</taxon>
        <taxon>Stramenopiles</taxon>
        <taxon>Oomycota</taxon>
        <taxon>Peronosporomycetes</taxon>
        <taxon>Peronosporales</taxon>
        <taxon>Peronosporaceae</taxon>
        <taxon>Phytophthora</taxon>
    </lineage>
</organism>
<sequence>MLHGEVLQSDLSVVQLHQAHRHVFGVCVEDVKLGLSPGWNPVRAERSRYCVYAYVEKRSESTVNKLISPIENACDLPAPAISSLRPIDEYSRSNVTMALEISKTERLLKSGVFPDKRFKQSTTTGKINSEKTTLLFDSDAEVSILDATFVRKVGCYIDESHTLECKRVEACFLR</sequence>
<dbReference type="Proteomes" id="UP000237271">
    <property type="component" value="Unassembled WGS sequence"/>
</dbReference>